<name>A0A017HQJ5_9RHOB</name>
<dbReference type="EMBL" id="AOSK01000042">
    <property type="protein sequence ID" value="EYD76560.1"/>
    <property type="molecule type" value="Genomic_DNA"/>
</dbReference>
<keyword evidence="2" id="KW-1185">Reference proteome</keyword>
<dbReference type="STRING" id="442562.Rumeso_01840"/>
<dbReference type="InterPro" id="IPR029058">
    <property type="entry name" value="AB_hydrolase_fold"/>
</dbReference>
<accession>A0A017HQJ5</accession>
<evidence type="ECO:0000313" key="1">
    <source>
        <dbReference type="EMBL" id="EYD76560.1"/>
    </source>
</evidence>
<organism evidence="1 2">
    <name type="scientific">Rubellimicrobium mesophilum DSM 19309</name>
    <dbReference type="NCBI Taxonomy" id="442562"/>
    <lineage>
        <taxon>Bacteria</taxon>
        <taxon>Pseudomonadati</taxon>
        <taxon>Pseudomonadota</taxon>
        <taxon>Alphaproteobacteria</taxon>
        <taxon>Rhodobacterales</taxon>
        <taxon>Roseobacteraceae</taxon>
        <taxon>Rubellimicrobium</taxon>
    </lineage>
</organism>
<proteinExistence type="predicted"/>
<evidence type="ECO:0000313" key="2">
    <source>
        <dbReference type="Proteomes" id="UP000019666"/>
    </source>
</evidence>
<dbReference type="SUPFAM" id="SSF53474">
    <property type="entry name" value="alpha/beta-Hydrolases"/>
    <property type="match status" value="1"/>
</dbReference>
<dbReference type="HOGENOM" id="CLU_1795056_0_0_5"/>
<dbReference type="AlphaFoldDB" id="A0A017HQJ5"/>
<comment type="caution">
    <text evidence="1">The sequence shown here is derived from an EMBL/GenBank/DDBJ whole genome shotgun (WGS) entry which is preliminary data.</text>
</comment>
<sequence length="144" mass="16247">MIAEVEFRKAGGRLPPEFAIHHYGAFMYPSEVLGNDELWSRLKPFIARSYGEREGDYLVAQWQACIDFDVEGPLQSCQVPIHVIGFSQDMQTPPALGRRVAELAPRGAFHLLQGLAHLSLAGHRPEVVNGEIRRIVEQYHQELV</sequence>
<reference evidence="1 2" key="1">
    <citation type="submission" date="2013-02" db="EMBL/GenBank/DDBJ databases">
        <authorList>
            <person name="Fiebig A."/>
            <person name="Goeker M."/>
            <person name="Klenk H.-P.P."/>
        </authorList>
    </citation>
    <scope>NUCLEOTIDE SEQUENCE [LARGE SCALE GENOMIC DNA]</scope>
    <source>
        <strain evidence="1 2">DSM 19309</strain>
    </source>
</reference>
<dbReference type="Gene3D" id="3.40.50.1820">
    <property type="entry name" value="alpha/beta hydrolase"/>
    <property type="match status" value="1"/>
</dbReference>
<gene>
    <name evidence="1" type="ORF">Rumeso_01840</name>
</gene>
<dbReference type="Proteomes" id="UP000019666">
    <property type="component" value="Unassembled WGS sequence"/>
</dbReference>
<protein>
    <submittedName>
        <fullName evidence="1">Uncharacterized protein</fullName>
    </submittedName>
</protein>